<keyword evidence="8 17" id="KW-0999">Mitochondrion inner membrane</keyword>
<feature type="domain" description="NADH:quinone oxidoreductase/Mrp antiporter transmembrane" evidence="18">
    <location>
        <begin position="26"/>
        <end position="293"/>
    </location>
</feature>
<evidence type="ECO:0000256" key="16">
    <source>
        <dbReference type="ARBA" id="ARBA00049551"/>
    </source>
</evidence>
<evidence type="ECO:0000256" key="1">
    <source>
        <dbReference type="ARBA" id="ARBA00004448"/>
    </source>
</evidence>
<evidence type="ECO:0000256" key="7">
    <source>
        <dbReference type="ARBA" id="ARBA00022692"/>
    </source>
</evidence>
<keyword evidence="13 17" id="KW-0830">Ubiquinone</keyword>
<feature type="transmembrane region" description="Helical" evidence="17">
    <location>
        <begin position="344"/>
        <end position="365"/>
    </location>
</feature>
<dbReference type="InterPro" id="IPR050175">
    <property type="entry name" value="Complex_I_Subunit_2"/>
</dbReference>
<dbReference type="PRINTS" id="PR01436">
    <property type="entry name" value="NADHDHGNASE2"/>
</dbReference>
<gene>
    <name evidence="19" type="primary">ND2</name>
</gene>
<reference evidence="19" key="1">
    <citation type="journal article" date="2016" name="J. Molluscan Stud.">
        <title>Eight new mitogenomes for exploring the phylogeny and classification of Vetigastropoda.</title>
        <authorList>
            <person name="Lee H."/>
            <person name="Samadi S."/>
            <person name="Puillandre N."/>
            <person name="Tsai M.-H."/>
            <person name="Dai C.-F."/>
            <person name="Chen W.-J."/>
        </authorList>
    </citation>
    <scope>NUCLEOTIDE SEQUENCE</scope>
</reference>
<feature type="transmembrane region" description="Helical" evidence="17">
    <location>
        <begin position="257"/>
        <end position="276"/>
    </location>
</feature>
<dbReference type="PANTHER" id="PTHR46552">
    <property type="entry name" value="NADH-UBIQUINONE OXIDOREDUCTASE CHAIN 2"/>
    <property type="match status" value="1"/>
</dbReference>
<keyword evidence="10 17" id="KW-0249">Electron transport</keyword>
<sequence>MPYLLFSDFLFVGVMVLGVIISLSSVSWLLIWVGMEISLIGFVPVISGNGVFGWKSTESSESLMKYFVVQAIGSGLILLGGFSVFSMSKVWDIGIGEKSIEYMLYIGPFFSVIGLSIKLGVFPFHFWVPSVMAGMSWFSCLLLTTLQKIVPLFFLCVFLGFVSSEMLLTYLLISSVASSVIGGFGGINQTSLRGVMAYSSIGHMGWLLMSTIIGSSVMCTYLLFYVFMSFGFFFILWKLGCDSVGKLNGCLIDMSTIERVFVVGILLSYMGMPPFFGFSVKWYSMISFFELCNFGIFTYFYFFLMFLGSLLSVSYYLMIFISLMVGSSGVYVKKMKLMGMLEESVLFVLGFIFFVSLLGGIELMMGGSF</sequence>
<dbReference type="EC" id="7.1.1.2" evidence="3 17"/>
<feature type="transmembrane region" description="Helical" evidence="17">
    <location>
        <begin position="313"/>
        <end position="332"/>
    </location>
</feature>
<dbReference type="InterPro" id="IPR001750">
    <property type="entry name" value="ND/Mrp_TM"/>
</dbReference>
<keyword evidence="9 17" id="KW-1278">Translocase</keyword>
<protein>
    <recommendedName>
        <fullName evidence="4 17">NADH-ubiquinone oxidoreductase chain 2</fullName>
        <ecNumber evidence="3 17">7.1.1.2</ecNumber>
    </recommendedName>
</protein>
<feature type="transmembrane region" description="Helical" evidence="17">
    <location>
        <begin position="207"/>
        <end position="237"/>
    </location>
</feature>
<feature type="transmembrane region" description="Helical" evidence="17">
    <location>
        <begin position="37"/>
        <end position="54"/>
    </location>
</feature>
<comment type="similarity">
    <text evidence="2 17">Belongs to the complex I subunit 2 family.</text>
</comment>
<comment type="subcellular location">
    <subcellularLocation>
        <location evidence="1 17">Mitochondrion inner membrane</location>
        <topology evidence="1 17">Multi-pass membrane protein</topology>
    </subcellularLocation>
</comment>
<keyword evidence="5" id="KW-0813">Transport</keyword>
<keyword evidence="6 17" id="KW-0679">Respiratory chain</keyword>
<evidence type="ECO:0000256" key="15">
    <source>
        <dbReference type="ARBA" id="ARBA00023136"/>
    </source>
</evidence>
<evidence type="ECO:0000256" key="9">
    <source>
        <dbReference type="ARBA" id="ARBA00022967"/>
    </source>
</evidence>
<dbReference type="PANTHER" id="PTHR46552:SF1">
    <property type="entry name" value="NADH-UBIQUINONE OXIDOREDUCTASE CHAIN 2"/>
    <property type="match status" value="1"/>
</dbReference>
<geneLocation type="mitochondrion" evidence="19"/>
<evidence type="ECO:0000259" key="18">
    <source>
        <dbReference type="Pfam" id="PF00361"/>
    </source>
</evidence>
<name>A0A1J0CYH3_9VEST</name>
<dbReference type="InterPro" id="IPR003917">
    <property type="entry name" value="NADH_UbQ_OxRdtase_chain2"/>
</dbReference>
<comment type="function">
    <text evidence="17">Core subunit of the mitochondrial membrane respiratory chain NADH dehydrogenase (Complex I) which catalyzes electron transfer from NADH through the respiratory chain, using ubiquinone as an electron acceptor. Essential for the catalytic activity and assembly of complex I.</text>
</comment>
<evidence type="ECO:0000256" key="17">
    <source>
        <dbReference type="RuleBase" id="RU003403"/>
    </source>
</evidence>
<feature type="transmembrane region" description="Helical" evidence="17">
    <location>
        <begin position="167"/>
        <end position="187"/>
    </location>
</feature>
<keyword evidence="15 17" id="KW-0472">Membrane</keyword>
<evidence type="ECO:0000256" key="10">
    <source>
        <dbReference type="ARBA" id="ARBA00022982"/>
    </source>
</evidence>
<evidence type="ECO:0000256" key="11">
    <source>
        <dbReference type="ARBA" id="ARBA00022989"/>
    </source>
</evidence>
<dbReference type="GO" id="GO:0005743">
    <property type="term" value="C:mitochondrial inner membrane"/>
    <property type="evidence" value="ECO:0007669"/>
    <property type="project" value="UniProtKB-SubCell"/>
</dbReference>
<dbReference type="Pfam" id="PF00361">
    <property type="entry name" value="Proton_antipo_M"/>
    <property type="match status" value="1"/>
</dbReference>
<evidence type="ECO:0000256" key="5">
    <source>
        <dbReference type="ARBA" id="ARBA00022448"/>
    </source>
</evidence>
<evidence type="ECO:0000256" key="6">
    <source>
        <dbReference type="ARBA" id="ARBA00022660"/>
    </source>
</evidence>
<comment type="catalytic activity">
    <reaction evidence="16 17">
        <text>a ubiquinone + NADH + 5 H(+)(in) = a ubiquinol + NAD(+) + 4 H(+)(out)</text>
        <dbReference type="Rhea" id="RHEA:29091"/>
        <dbReference type="Rhea" id="RHEA-COMP:9565"/>
        <dbReference type="Rhea" id="RHEA-COMP:9566"/>
        <dbReference type="ChEBI" id="CHEBI:15378"/>
        <dbReference type="ChEBI" id="CHEBI:16389"/>
        <dbReference type="ChEBI" id="CHEBI:17976"/>
        <dbReference type="ChEBI" id="CHEBI:57540"/>
        <dbReference type="ChEBI" id="CHEBI:57945"/>
        <dbReference type="EC" id="7.1.1.2"/>
    </reaction>
</comment>
<feature type="transmembrane region" description="Helical" evidence="17">
    <location>
        <begin position="66"/>
        <end position="85"/>
    </location>
</feature>
<dbReference type="GO" id="GO:0006120">
    <property type="term" value="P:mitochondrial electron transport, NADH to ubiquinone"/>
    <property type="evidence" value="ECO:0007669"/>
    <property type="project" value="InterPro"/>
</dbReference>
<keyword evidence="7 17" id="KW-0812">Transmembrane</keyword>
<keyword evidence="12 17" id="KW-0520">NAD</keyword>
<evidence type="ECO:0000256" key="2">
    <source>
        <dbReference type="ARBA" id="ARBA00007012"/>
    </source>
</evidence>
<evidence type="ECO:0000256" key="14">
    <source>
        <dbReference type="ARBA" id="ARBA00023128"/>
    </source>
</evidence>
<evidence type="ECO:0000313" key="19">
    <source>
        <dbReference type="EMBL" id="APB92060.1"/>
    </source>
</evidence>
<evidence type="ECO:0000256" key="12">
    <source>
        <dbReference type="ARBA" id="ARBA00023027"/>
    </source>
</evidence>
<dbReference type="GO" id="GO:0008137">
    <property type="term" value="F:NADH dehydrogenase (ubiquinone) activity"/>
    <property type="evidence" value="ECO:0007669"/>
    <property type="project" value="UniProtKB-EC"/>
</dbReference>
<evidence type="ECO:0000256" key="8">
    <source>
        <dbReference type="ARBA" id="ARBA00022792"/>
    </source>
</evidence>
<evidence type="ECO:0000256" key="4">
    <source>
        <dbReference type="ARBA" id="ARBA00021008"/>
    </source>
</evidence>
<keyword evidence="11 17" id="KW-1133">Transmembrane helix</keyword>
<feature type="transmembrane region" description="Helical" evidence="17">
    <location>
        <begin position="140"/>
        <end position="161"/>
    </location>
</feature>
<dbReference type="EMBL" id="KX298889">
    <property type="protein sequence ID" value="APB92060.1"/>
    <property type="molecule type" value="Genomic_DNA"/>
</dbReference>
<accession>A0A1J0CYH3</accession>
<dbReference type="AlphaFoldDB" id="A0A1J0CYH3"/>
<evidence type="ECO:0000256" key="13">
    <source>
        <dbReference type="ARBA" id="ARBA00023075"/>
    </source>
</evidence>
<feature type="transmembrane region" description="Helical" evidence="17">
    <location>
        <begin position="288"/>
        <end position="307"/>
    </location>
</feature>
<feature type="transmembrane region" description="Helical" evidence="17">
    <location>
        <begin position="105"/>
        <end position="128"/>
    </location>
</feature>
<keyword evidence="14 17" id="KW-0496">Mitochondrion</keyword>
<proteinExistence type="inferred from homology"/>
<organism evidence="19">
    <name type="scientific">Montfortula punctata</name>
    <dbReference type="NCBI Taxonomy" id="1906930"/>
    <lineage>
        <taxon>Eukaryota</taxon>
        <taxon>Metazoa</taxon>
        <taxon>Spiralia</taxon>
        <taxon>Lophotrochozoa</taxon>
        <taxon>Mollusca</taxon>
        <taxon>Gastropoda</taxon>
        <taxon>Vetigastropoda</taxon>
        <taxon>Lepetellida</taxon>
        <taxon>Fissurelloidea</taxon>
        <taxon>Fissurellidae</taxon>
        <taxon>Montfortula</taxon>
    </lineage>
</organism>
<evidence type="ECO:0000256" key="3">
    <source>
        <dbReference type="ARBA" id="ARBA00012944"/>
    </source>
</evidence>
<feature type="transmembrane region" description="Helical" evidence="17">
    <location>
        <begin position="9"/>
        <end position="31"/>
    </location>
</feature>